<feature type="transmembrane region" description="Helical" evidence="2">
    <location>
        <begin position="114"/>
        <end position="131"/>
    </location>
</feature>
<feature type="compositionally biased region" description="Basic and acidic residues" evidence="1">
    <location>
        <begin position="1"/>
        <end position="10"/>
    </location>
</feature>
<dbReference type="Proteomes" id="UP000320055">
    <property type="component" value="Unassembled WGS sequence"/>
</dbReference>
<accession>A0A563VK13</accession>
<dbReference type="EMBL" id="CAACVJ010000023">
    <property type="protein sequence ID" value="VEP11761.1"/>
    <property type="molecule type" value="Genomic_DNA"/>
</dbReference>
<evidence type="ECO:0000256" key="2">
    <source>
        <dbReference type="SAM" id="Phobius"/>
    </source>
</evidence>
<proteinExistence type="predicted"/>
<evidence type="ECO:0000313" key="3">
    <source>
        <dbReference type="EMBL" id="VEP11761.1"/>
    </source>
</evidence>
<name>A0A563VK13_9CYAN</name>
<gene>
    <name evidence="3" type="ORF">H1P_1190002</name>
</gene>
<dbReference type="AlphaFoldDB" id="A0A563VK13"/>
<keyword evidence="2" id="KW-0812">Transmembrane</keyword>
<keyword evidence="4" id="KW-1185">Reference proteome</keyword>
<protein>
    <submittedName>
        <fullName evidence="3">Uncharacterized protein</fullName>
    </submittedName>
</protein>
<evidence type="ECO:0000313" key="4">
    <source>
        <dbReference type="Proteomes" id="UP000320055"/>
    </source>
</evidence>
<organism evidence="3 4">
    <name type="scientific">Hyella patelloides LEGE 07179</name>
    <dbReference type="NCBI Taxonomy" id="945734"/>
    <lineage>
        <taxon>Bacteria</taxon>
        <taxon>Bacillati</taxon>
        <taxon>Cyanobacteriota</taxon>
        <taxon>Cyanophyceae</taxon>
        <taxon>Pleurocapsales</taxon>
        <taxon>Hyellaceae</taxon>
        <taxon>Hyella</taxon>
    </lineage>
</organism>
<reference evidence="3 4" key="1">
    <citation type="submission" date="2019-01" db="EMBL/GenBank/DDBJ databases">
        <authorList>
            <person name="Brito A."/>
        </authorList>
    </citation>
    <scope>NUCLEOTIDE SEQUENCE [LARGE SCALE GENOMIC DNA]</scope>
    <source>
        <strain evidence="3">1</strain>
    </source>
</reference>
<feature type="region of interest" description="Disordered" evidence="1">
    <location>
        <begin position="1"/>
        <end position="82"/>
    </location>
</feature>
<evidence type="ECO:0000256" key="1">
    <source>
        <dbReference type="SAM" id="MobiDB-lite"/>
    </source>
</evidence>
<keyword evidence="2" id="KW-0472">Membrane</keyword>
<sequence>MFGKPPRETPKSQTPSIPELKLPGDIDDILVDGESQKATPLAKTTRESLNPPEIEKETTSLAKTTKESLNPPEIEVDNAETSKPASTADKISWIASPYFIAIVGLFLYKENFFLGTILIAVGILSLLRISAKDVALFLGWLKDFLGFGDEEN</sequence>
<dbReference type="RefSeq" id="WP_246141758.1">
    <property type="nucleotide sequence ID" value="NZ_LR213872.1"/>
</dbReference>
<keyword evidence="2" id="KW-1133">Transmembrane helix</keyword>
<feature type="transmembrane region" description="Helical" evidence="2">
    <location>
        <begin position="91"/>
        <end position="108"/>
    </location>
</feature>